<dbReference type="InterPro" id="IPR003959">
    <property type="entry name" value="ATPase_AAA_core"/>
</dbReference>
<evidence type="ECO:0000313" key="2">
    <source>
        <dbReference type="EMBL" id="MBA9054474.1"/>
    </source>
</evidence>
<dbReference type="EMBL" id="JACJIJ010000002">
    <property type="protein sequence ID" value="MBA9054474.1"/>
    <property type="molecule type" value="Genomic_DNA"/>
</dbReference>
<dbReference type="GO" id="GO:0016887">
    <property type="term" value="F:ATP hydrolysis activity"/>
    <property type="evidence" value="ECO:0007669"/>
    <property type="project" value="InterPro"/>
</dbReference>
<gene>
    <name evidence="2" type="ORF">HDA42_003652</name>
</gene>
<accession>A0A7W3NPR9</accession>
<dbReference type="Proteomes" id="UP000577386">
    <property type="component" value="Unassembled WGS sequence"/>
</dbReference>
<reference evidence="2 3" key="1">
    <citation type="submission" date="2020-08" db="EMBL/GenBank/DDBJ databases">
        <title>Sequencing the genomes of 1000 actinobacteria strains.</title>
        <authorList>
            <person name="Klenk H.-P."/>
        </authorList>
    </citation>
    <scope>NUCLEOTIDE SEQUENCE [LARGE SCALE GENOMIC DNA]</scope>
    <source>
        <strain evidence="2 3">DSM 41827</strain>
    </source>
</reference>
<proteinExistence type="predicted"/>
<dbReference type="RefSeq" id="WP_260584547.1">
    <property type="nucleotide sequence ID" value="NZ_BAAAHW010000042.1"/>
</dbReference>
<dbReference type="AlphaFoldDB" id="A0A7W3NPR9"/>
<name>A0A7W3NPR9_STRMR</name>
<dbReference type="Pfam" id="PF13304">
    <property type="entry name" value="AAA_21"/>
    <property type="match status" value="1"/>
</dbReference>
<evidence type="ECO:0000313" key="3">
    <source>
        <dbReference type="Proteomes" id="UP000577386"/>
    </source>
</evidence>
<dbReference type="PANTHER" id="PTHR43581">
    <property type="entry name" value="ATP/GTP PHOSPHATASE"/>
    <property type="match status" value="1"/>
</dbReference>
<comment type="caution">
    <text evidence="2">The sequence shown here is derived from an EMBL/GenBank/DDBJ whole genome shotgun (WGS) entry which is preliminary data.</text>
</comment>
<dbReference type="InterPro" id="IPR027417">
    <property type="entry name" value="P-loop_NTPase"/>
</dbReference>
<dbReference type="GO" id="GO:0005524">
    <property type="term" value="F:ATP binding"/>
    <property type="evidence" value="ECO:0007669"/>
    <property type="project" value="InterPro"/>
</dbReference>
<evidence type="ECO:0000259" key="1">
    <source>
        <dbReference type="Pfam" id="PF13304"/>
    </source>
</evidence>
<keyword evidence="3" id="KW-1185">Reference proteome</keyword>
<feature type="domain" description="ATPase AAA-type core" evidence="1">
    <location>
        <begin position="332"/>
        <end position="415"/>
    </location>
</feature>
<dbReference type="GeneID" id="93982204"/>
<dbReference type="InterPro" id="IPR051396">
    <property type="entry name" value="Bact_Antivir_Def_Nuclease"/>
</dbReference>
<sequence>MRFGVFYDDRRLAEGGAMAEDLFDALLVHDTWDDEGYRTMFTLRVLTREGWIEVGTVKIGHVATDGENVPANYLLPERFSRLDSSRYFSVGQDESYYYTLSEIPSAIREEVLTALRDIAYEEDSFRLARNQDVTRTSLLRFVKMSTVRGQLRRIARGGARRVSFDIAYEPPLPPAMGSVRFEFKVEPGSRPASNVHALTGRNGVGKSYVLSHLARAVAAVEPQINELGRIIEYGREGRSFNNLVTVSFSAFDDFPLVEGDEMFIASYVGLRVQGSRSPRFKTPGGLRKDFAQAMKACLTRERSPQWIRALRTLDYPGSGLLEEGWLENFENTASLNSRENKARRLFRRLSAGHRLVLLTMTRLIEHVSERTLVIIDEPETHLHPPLLSAFMRALSDLLAERNGLAIVATHSPVVLQEIPAHCVWKLWRYGGQLGAAQPRIETYGENVGVLTHEVFGLELTEAGFLHELRRLVDVGYSYDAVLEHFSGRLGSEAQLVLSALLGQRDDVEGHG</sequence>
<dbReference type="PANTHER" id="PTHR43581:SF2">
    <property type="entry name" value="EXCINUCLEASE ATPASE SUBUNIT"/>
    <property type="match status" value="1"/>
</dbReference>
<dbReference type="SUPFAM" id="SSF52540">
    <property type="entry name" value="P-loop containing nucleoside triphosphate hydrolases"/>
    <property type="match status" value="1"/>
</dbReference>
<protein>
    <submittedName>
        <fullName evidence="2">Putative ATPase</fullName>
    </submittedName>
</protein>
<dbReference type="Gene3D" id="3.40.50.300">
    <property type="entry name" value="P-loop containing nucleotide triphosphate hydrolases"/>
    <property type="match status" value="1"/>
</dbReference>
<organism evidence="2 3">
    <name type="scientific">Streptomyces murinus</name>
    <dbReference type="NCBI Taxonomy" id="33900"/>
    <lineage>
        <taxon>Bacteria</taxon>
        <taxon>Bacillati</taxon>
        <taxon>Actinomycetota</taxon>
        <taxon>Actinomycetes</taxon>
        <taxon>Kitasatosporales</taxon>
        <taxon>Streptomycetaceae</taxon>
        <taxon>Streptomyces</taxon>
    </lineage>
</organism>